<keyword evidence="2 5" id="KW-0812">Transmembrane</keyword>
<feature type="transmembrane region" description="Helical" evidence="5">
    <location>
        <begin position="326"/>
        <end position="345"/>
    </location>
</feature>
<dbReference type="SUPFAM" id="SSF52091">
    <property type="entry name" value="SpoIIaa-like"/>
    <property type="match status" value="1"/>
</dbReference>
<reference evidence="8" key="1">
    <citation type="journal article" date="2019" name="Int. J. Syst. Evol. Microbiol.">
        <title>The Global Catalogue of Microorganisms (GCM) 10K type strain sequencing project: providing services to taxonomists for standard genome sequencing and annotation.</title>
        <authorList>
            <consortium name="The Broad Institute Genomics Platform"/>
            <consortium name="The Broad Institute Genome Sequencing Center for Infectious Disease"/>
            <person name="Wu L."/>
            <person name="Ma J."/>
        </authorList>
    </citation>
    <scope>NUCLEOTIDE SEQUENCE [LARGE SCALE GENOMIC DNA]</scope>
    <source>
        <strain evidence="8">JCM 17460</strain>
    </source>
</reference>
<feature type="transmembrane region" description="Helical" evidence="5">
    <location>
        <begin position="20"/>
        <end position="42"/>
    </location>
</feature>
<keyword evidence="3 5" id="KW-1133">Transmembrane helix</keyword>
<feature type="transmembrane region" description="Helical" evidence="5">
    <location>
        <begin position="177"/>
        <end position="196"/>
    </location>
</feature>
<feature type="transmembrane region" description="Helical" evidence="5">
    <location>
        <begin position="152"/>
        <end position="170"/>
    </location>
</feature>
<evidence type="ECO:0000256" key="1">
    <source>
        <dbReference type="ARBA" id="ARBA00004141"/>
    </source>
</evidence>
<organism evidence="7 8">
    <name type="scientific">Nocardioides daeguensis</name>
    <dbReference type="NCBI Taxonomy" id="908359"/>
    <lineage>
        <taxon>Bacteria</taxon>
        <taxon>Bacillati</taxon>
        <taxon>Actinomycetota</taxon>
        <taxon>Actinomycetes</taxon>
        <taxon>Propionibacteriales</taxon>
        <taxon>Nocardioidaceae</taxon>
        <taxon>Nocardioides</taxon>
    </lineage>
</organism>
<keyword evidence="4 5" id="KW-0472">Membrane</keyword>
<evidence type="ECO:0000313" key="7">
    <source>
        <dbReference type="EMBL" id="GAA3537148.1"/>
    </source>
</evidence>
<dbReference type="EMBL" id="BAABBB010000013">
    <property type="protein sequence ID" value="GAA3537148.1"/>
    <property type="molecule type" value="Genomic_DNA"/>
</dbReference>
<feature type="transmembrane region" description="Helical" evidence="5">
    <location>
        <begin position="300"/>
        <end position="320"/>
    </location>
</feature>
<feature type="transmembrane region" description="Helical" evidence="5">
    <location>
        <begin position="223"/>
        <end position="244"/>
    </location>
</feature>
<evidence type="ECO:0000256" key="2">
    <source>
        <dbReference type="ARBA" id="ARBA00022692"/>
    </source>
</evidence>
<name>A0ABP6VKM9_9ACTN</name>
<sequence length="533" mass="55449">MAGVTVTAYLVPQVMAYAELAGLPPATGLWAALGALALYALVGSSPVLSVGPESSTALMTATAIGAAGVAHHEAASFAATLALVVALMCAIGWATRLSVVAELLSRPVLVGYMAGIAVTMVVSQLGRLGGLDVGDGDTLHRAANTLRHLGEVQPATLALSTLTLVAMLLGSRRWPHAPVALLGMLGATAASALLSLPDHGVALVGEIPAALPSPGLPSLDPELLRAALVPALGIAFVGFTDNVLTARAFAHRGDHRIDPHREMIGLGMANLGSAVLHGFPVSSSGSRTAIASAVGARTRFAGWFTLAVTAAALLAARPLLEAFPSAALGAVVVYAAVRLVDLDGFRRLYRFRHSELAIALATTASVVVIGVLEAIVVAIALSILDLLRRVARPHDAVLGYVDGLAGMHDTADYPEVRVVPGLVVYRYDSPLCFANAEDFRTRALAAVAEAEHPVAWFVINAEAFTDIDFTALGALEAVRRELSDRGIVLGLARLKHELHELLEPSGFLERVGEEHVFPTLPTAVEAFERAHPA</sequence>
<feature type="transmembrane region" description="Helical" evidence="5">
    <location>
        <begin position="357"/>
        <end position="384"/>
    </location>
</feature>
<dbReference type="InterPro" id="IPR001902">
    <property type="entry name" value="SLC26A/SulP_fam"/>
</dbReference>
<evidence type="ECO:0000256" key="3">
    <source>
        <dbReference type="ARBA" id="ARBA00022989"/>
    </source>
</evidence>
<feature type="transmembrane region" description="Helical" evidence="5">
    <location>
        <begin position="107"/>
        <end position="126"/>
    </location>
</feature>
<gene>
    <name evidence="7" type="ORF">GCM10022263_26020</name>
</gene>
<evidence type="ECO:0000259" key="6">
    <source>
        <dbReference type="PROSITE" id="PS50801"/>
    </source>
</evidence>
<dbReference type="NCBIfam" id="TIGR00815">
    <property type="entry name" value="sulP"/>
    <property type="match status" value="1"/>
</dbReference>
<comment type="subcellular location">
    <subcellularLocation>
        <location evidence="1">Membrane</location>
        <topology evidence="1">Multi-pass membrane protein</topology>
    </subcellularLocation>
</comment>
<dbReference type="InterPro" id="IPR011547">
    <property type="entry name" value="SLC26A/SulP_dom"/>
</dbReference>
<dbReference type="InterPro" id="IPR036513">
    <property type="entry name" value="STAS_dom_sf"/>
</dbReference>
<dbReference type="Pfam" id="PF00916">
    <property type="entry name" value="Sulfate_transp"/>
    <property type="match status" value="1"/>
</dbReference>
<feature type="domain" description="STAS" evidence="6">
    <location>
        <begin position="412"/>
        <end position="527"/>
    </location>
</feature>
<keyword evidence="8" id="KW-1185">Reference proteome</keyword>
<evidence type="ECO:0000256" key="5">
    <source>
        <dbReference type="SAM" id="Phobius"/>
    </source>
</evidence>
<dbReference type="Gene3D" id="3.30.750.24">
    <property type="entry name" value="STAS domain"/>
    <property type="match status" value="1"/>
</dbReference>
<evidence type="ECO:0000256" key="4">
    <source>
        <dbReference type="ARBA" id="ARBA00023136"/>
    </source>
</evidence>
<feature type="transmembrane region" description="Helical" evidence="5">
    <location>
        <begin position="77"/>
        <end position="95"/>
    </location>
</feature>
<dbReference type="Pfam" id="PF01740">
    <property type="entry name" value="STAS"/>
    <property type="match status" value="1"/>
</dbReference>
<dbReference type="CDD" id="cd07042">
    <property type="entry name" value="STAS_SulP_like_sulfate_transporter"/>
    <property type="match status" value="1"/>
</dbReference>
<dbReference type="Proteomes" id="UP001500301">
    <property type="component" value="Unassembled WGS sequence"/>
</dbReference>
<accession>A0ABP6VKM9</accession>
<dbReference type="PROSITE" id="PS50801">
    <property type="entry name" value="STAS"/>
    <property type="match status" value="1"/>
</dbReference>
<dbReference type="PANTHER" id="PTHR11814">
    <property type="entry name" value="SULFATE TRANSPORTER"/>
    <property type="match status" value="1"/>
</dbReference>
<proteinExistence type="predicted"/>
<comment type="caution">
    <text evidence="7">The sequence shown here is derived from an EMBL/GenBank/DDBJ whole genome shotgun (WGS) entry which is preliminary data.</text>
</comment>
<dbReference type="InterPro" id="IPR002645">
    <property type="entry name" value="STAS_dom"/>
</dbReference>
<evidence type="ECO:0000313" key="8">
    <source>
        <dbReference type="Proteomes" id="UP001500301"/>
    </source>
</evidence>
<protein>
    <submittedName>
        <fullName evidence="7">SulP family inorganic anion transporter</fullName>
    </submittedName>
</protein>